<reference evidence="3 4" key="1">
    <citation type="journal article" date="2011" name="PLoS Pathog.">
        <title>Endophytic Life Strategies Decoded by Genome and Transcriptome Analyses of the Mutualistic Root Symbiont Piriformospora indica.</title>
        <authorList>
            <person name="Zuccaro A."/>
            <person name="Lahrmann U."/>
            <person name="Guldener U."/>
            <person name="Langen G."/>
            <person name="Pfiffi S."/>
            <person name="Biedenkopf D."/>
            <person name="Wong P."/>
            <person name="Samans B."/>
            <person name="Grimm C."/>
            <person name="Basiewicz M."/>
            <person name="Murat C."/>
            <person name="Martin F."/>
            <person name="Kogel K.H."/>
        </authorList>
    </citation>
    <scope>NUCLEOTIDE SEQUENCE [LARGE SCALE GENOMIC DNA]</scope>
    <source>
        <strain evidence="3 4">DSM 11827</strain>
    </source>
</reference>
<accession>G4TWY6</accession>
<dbReference type="EMBL" id="CAFZ01000529">
    <property type="protein sequence ID" value="CCA75829.1"/>
    <property type="molecule type" value="Genomic_DNA"/>
</dbReference>
<protein>
    <recommendedName>
        <fullName evidence="2">ATG1-like MIT domain-containing protein</fullName>
    </recommendedName>
</protein>
<sequence length="121" mass="14258">MDQVLFERALALSRNAARKEILDQNPWDCEVMYQDALWLLYTVRDDLEAPSNAYMEEDRSTIDTWITRTKLRHHRCKERAAMPDPARRKDAQADQNLDDVNRFPPPWDLQPLPSPSPSHRQ</sequence>
<keyword evidence="4" id="KW-1185">Reference proteome</keyword>
<feature type="compositionally biased region" description="Pro residues" evidence="1">
    <location>
        <begin position="103"/>
        <end position="121"/>
    </location>
</feature>
<feature type="region of interest" description="Disordered" evidence="1">
    <location>
        <begin position="76"/>
        <end position="121"/>
    </location>
</feature>
<gene>
    <name evidence="3" type="ORF">PIIN_09817</name>
</gene>
<dbReference type="HOGENOM" id="CLU_2038942_0_0_1"/>
<dbReference type="Proteomes" id="UP000007148">
    <property type="component" value="Unassembled WGS sequence"/>
</dbReference>
<organism evidence="3 4">
    <name type="scientific">Serendipita indica (strain DSM 11827)</name>
    <name type="common">Root endophyte fungus</name>
    <name type="synonym">Piriformospora indica</name>
    <dbReference type="NCBI Taxonomy" id="1109443"/>
    <lineage>
        <taxon>Eukaryota</taxon>
        <taxon>Fungi</taxon>
        <taxon>Dikarya</taxon>
        <taxon>Basidiomycota</taxon>
        <taxon>Agaricomycotina</taxon>
        <taxon>Agaricomycetes</taxon>
        <taxon>Sebacinales</taxon>
        <taxon>Serendipitaceae</taxon>
        <taxon>Serendipita</taxon>
    </lineage>
</organism>
<evidence type="ECO:0000259" key="2">
    <source>
        <dbReference type="Pfam" id="PF21127"/>
    </source>
</evidence>
<evidence type="ECO:0000313" key="4">
    <source>
        <dbReference type="Proteomes" id="UP000007148"/>
    </source>
</evidence>
<evidence type="ECO:0000256" key="1">
    <source>
        <dbReference type="SAM" id="MobiDB-lite"/>
    </source>
</evidence>
<dbReference type="InterPro" id="IPR048941">
    <property type="entry name" value="ATG1-like_MIT2"/>
</dbReference>
<name>G4TWY6_SERID</name>
<feature type="compositionally biased region" description="Basic and acidic residues" evidence="1">
    <location>
        <begin position="78"/>
        <end position="92"/>
    </location>
</feature>
<feature type="domain" description="ATG1-like MIT" evidence="2">
    <location>
        <begin position="2"/>
        <end position="79"/>
    </location>
</feature>
<dbReference type="OrthoDB" id="346907at2759"/>
<comment type="caution">
    <text evidence="3">The sequence shown here is derived from an EMBL/GenBank/DDBJ whole genome shotgun (WGS) entry which is preliminary data.</text>
</comment>
<dbReference type="InParanoid" id="G4TWY6"/>
<dbReference type="eggNOG" id="KOG0595">
    <property type="taxonomic scope" value="Eukaryota"/>
</dbReference>
<dbReference type="STRING" id="1109443.G4TWY6"/>
<proteinExistence type="predicted"/>
<dbReference type="AlphaFoldDB" id="G4TWY6"/>
<evidence type="ECO:0000313" key="3">
    <source>
        <dbReference type="EMBL" id="CCA75829.1"/>
    </source>
</evidence>
<dbReference type="Pfam" id="PF21127">
    <property type="entry name" value="ATG1-like_MIT2"/>
    <property type="match status" value="1"/>
</dbReference>